<evidence type="ECO:0000313" key="1">
    <source>
        <dbReference type="EMBL" id="KAI0067103.1"/>
    </source>
</evidence>
<reference evidence="1" key="1">
    <citation type="submission" date="2021-03" db="EMBL/GenBank/DDBJ databases">
        <authorList>
            <consortium name="DOE Joint Genome Institute"/>
            <person name="Ahrendt S."/>
            <person name="Looney B.P."/>
            <person name="Miyauchi S."/>
            <person name="Morin E."/>
            <person name="Drula E."/>
            <person name="Courty P.E."/>
            <person name="Chicoki N."/>
            <person name="Fauchery L."/>
            <person name="Kohler A."/>
            <person name="Kuo A."/>
            <person name="Labutti K."/>
            <person name="Pangilinan J."/>
            <person name="Lipzen A."/>
            <person name="Riley R."/>
            <person name="Andreopoulos W."/>
            <person name="He G."/>
            <person name="Johnson J."/>
            <person name="Barry K.W."/>
            <person name="Grigoriev I.V."/>
            <person name="Nagy L."/>
            <person name="Hibbett D."/>
            <person name="Henrissat B."/>
            <person name="Matheny P.B."/>
            <person name="Labbe J."/>
            <person name="Martin F."/>
        </authorList>
    </citation>
    <scope>NUCLEOTIDE SEQUENCE</scope>
    <source>
        <strain evidence="1">HHB10654</strain>
    </source>
</reference>
<accession>A0ACB8TF97</accession>
<dbReference type="EMBL" id="MU277191">
    <property type="protein sequence ID" value="KAI0067103.1"/>
    <property type="molecule type" value="Genomic_DNA"/>
</dbReference>
<reference evidence="1" key="2">
    <citation type="journal article" date="2022" name="New Phytol.">
        <title>Evolutionary transition to the ectomycorrhizal habit in the genomes of a hyperdiverse lineage of mushroom-forming fungi.</title>
        <authorList>
            <person name="Looney B."/>
            <person name="Miyauchi S."/>
            <person name="Morin E."/>
            <person name="Drula E."/>
            <person name="Courty P.E."/>
            <person name="Kohler A."/>
            <person name="Kuo A."/>
            <person name="LaButti K."/>
            <person name="Pangilinan J."/>
            <person name="Lipzen A."/>
            <person name="Riley R."/>
            <person name="Andreopoulos W."/>
            <person name="He G."/>
            <person name="Johnson J."/>
            <person name="Nolan M."/>
            <person name="Tritt A."/>
            <person name="Barry K.W."/>
            <person name="Grigoriev I.V."/>
            <person name="Nagy L.G."/>
            <person name="Hibbett D."/>
            <person name="Henrissat B."/>
            <person name="Matheny P.B."/>
            <person name="Labbe J."/>
            <person name="Martin F.M."/>
        </authorList>
    </citation>
    <scope>NUCLEOTIDE SEQUENCE</scope>
    <source>
        <strain evidence="1">HHB10654</strain>
    </source>
</reference>
<name>A0ACB8TF97_9AGAM</name>
<dbReference type="Proteomes" id="UP000814140">
    <property type="component" value="Unassembled WGS sequence"/>
</dbReference>
<keyword evidence="2" id="KW-1185">Reference proteome</keyword>
<gene>
    <name evidence="1" type="ORF">BV25DRAFT_1820272</name>
</gene>
<sequence>MAPSTHKAAVLSEDGTIIVKEVDVPKVGAGQVLVKVVAGAQNPSDWKTALGGKRYGAVIGNDFSGTVVEIGPDVPAGLRTVGERVAGFVRGGVLPNGAFAEYVVADAKFGIVHVPDSWSFEDAAQLGIAPFTALQTLWQSQPDLPTPDAPATTHYPIFISGGASSVGQYAIQFAKLAGLHVIATASKTNFELVKSLGADEVYDYNDPDIASKIKASTGGKLKNAVDTISEGASVTLISEVLSEEGGEVGAILPYKPPRENLKVSITGAYSVLGKDYDFPVFHAITPREYELGELFVKYVNDALASGHLKPNPLLIIPNGLAGVQEGFQYMISGKVRAQKITYRISDTPGL</sequence>
<protein>
    <submittedName>
        <fullName evidence="1">Dehydrogenase</fullName>
    </submittedName>
</protein>
<organism evidence="1 2">
    <name type="scientific">Artomyces pyxidatus</name>
    <dbReference type="NCBI Taxonomy" id="48021"/>
    <lineage>
        <taxon>Eukaryota</taxon>
        <taxon>Fungi</taxon>
        <taxon>Dikarya</taxon>
        <taxon>Basidiomycota</taxon>
        <taxon>Agaricomycotina</taxon>
        <taxon>Agaricomycetes</taxon>
        <taxon>Russulales</taxon>
        <taxon>Auriscalpiaceae</taxon>
        <taxon>Artomyces</taxon>
    </lineage>
</organism>
<comment type="caution">
    <text evidence="1">The sequence shown here is derived from an EMBL/GenBank/DDBJ whole genome shotgun (WGS) entry which is preliminary data.</text>
</comment>
<evidence type="ECO:0000313" key="2">
    <source>
        <dbReference type="Proteomes" id="UP000814140"/>
    </source>
</evidence>
<proteinExistence type="predicted"/>